<dbReference type="STRING" id="6265.A0A0B2VAK6"/>
<evidence type="ECO:0000313" key="2">
    <source>
        <dbReference type="Proteomes" id="UP000031036"/>
    </source>
</evidence>
<dbReference type="AlphaFoldDB" id="A0A0B2VAK6"/>
<keyword evidence="2" id="KW-1185">Reference proteome</keyword>
<dbReference type="OrthoDB" id="5809328at2759"/>
<gene>
    <name evidence="1" type="ORF">Tcan_10140</name>
</gene>
<accession>A0A0B2VAK6</accession>
<evidence type="ECO:0000313" key="1">
    <source>
        <dbReference type="EMBL" id="KHN80526.1"/>
    </source>
</evidence>
<organism evidence="1 2">
    <name type="scientific">Toxocara canis</name>
    <name type="common">Canine roundworm</name>
    <dbReference type="NCBI Taxonomy" id="6265"/>
    <lineage>
        <taxon>Eukaryota</taxon>
        <taxon>Metazoa</taxon>
        <taxon>Ecdysozoa</taxon>
        <taxon>Nematoda</taxon>
        <taxon>Chromadorea</taxon>
        <taxon>Rhabditida</taxon>
        <taxon>Spirurina</taxon>
        <taxon>Ascaridomorpha</taxon>
        <taxon>Ascaridoidea</taxon>
        <taxon>Toxocaridae</taxon>
        <taxon>Toxocara</taxon>
    </lineage>
</organism>
<proteinExistence type="predicted"/>
<comment type="caution">
    <text evidence="1">The sequence shown here is derived from an EMBL/GenBank/DDBJ whole genome shotgun (WGS) entry which is preliminary data.</text>
</comment>
<reference evidence="1 2" key="1">
    <citation type="submission" date="2014-11" db="EMBL/GenBank/DDBJ databases">
        <title>Genetic blueprint of the zoonotic pathogen Toxocara canis.</title>
        <authorList>
            <person name="Zhu X.-Q."/>
            <person name="Korhonen P.K."/>
            <person name="Cai H."/>
            <person name="Young N.D."/>
            <person name="Nejsum P."/>
            <person name="von Samson-Himmelstjerna G."/>
            <person name="Boag P.R."/>
            <person name="Tan P."/>
            <person name="Li Q."/>
            <person name="Min J."/>
            <person name="Yang Y."/>
            <person name="Wang X."/>
            <person name="Fang X."/>
            <person name="Hall R.S."/>
            <person name="Hofmann A."/>
            <person name="Sternberg P.W."/>
            <person name="Jex A.R."/>
            <person name="Gasser R.B."/>
        </authorList>
    </citation>
    <scope>NUCLEOTIDE SEQUENCE [LARGE SCALE GENOMIC DNA]</scope>
    <source>
        <strain evidence="1">PN_DK_2014</strain>
    </source>
</reference>
<dbReference type="OMA" id="APNHYIR"/>
<dbReference type="Proteomes" id="UP000031036">
    <property type="component" value="Unassembled WGS sequence"/>
</dbReference>
<dbReference type="EMBL" id="JPKZ01001734">
    <property type="protein sequence ID" value="KHN80526.1"/>
    <property type="molecule type" value="Genomic_DNA"/>
</dbReference>
<sequence>MLVILSLLLAIAYAYNDHQYPQCNVGMKLFSLENSKAICAPLVVHHTCVYQCVWRSSCKKTPHWHAFDGRRTFVAGIVVSPNHLVLCCASLATLTLKNESNMEMCEWRNDEPVSRLYASLRIQPVMQVNEYIRNVAFFDDSADDGIIRIRIEVCAFQVEQKLCDLKVNRLK</sequence>
<protein>
    <submittedName>
        <fullName evidence="1">Uncharacterized protein</fullName>
    </submittedName>
</protein>
<name>A0A0B2VAK6_TOXCA</name>